<evidence type="ECO:0000313" key="2">
    <source>
        <dbReference type="Proteomes" id="UP000826722"/>
    </source>
</evidence>
<dbReference type="EMBL" id="AP024110">
    <property type="protein sequence ID" value="BCM24122.1"/>
    <property type="molecule type" value="Genomic_DNA"/>
</dbReference>
<evidence type="ECO:0000313" key="1">
    <source>
        <dbReference type="EMBL" id="BCM24122.1"/>
    </source>
</evidence>
<proteinExistence type="predicted"/>
<dbReference type="KEGG" id="mpau:ZMTM_03810"/>
<dbReference type="Pfam" id="PF13642">
    <property type="entry name" value="DUF4144"/>
    <property type="match status" value="1"/>
</dbReference>
<dbReference type="Gene3D" id="1.10.8.650">
    <property type="entry name" value="Uncharacterised protein PF13642 yp_926445, C-terminal domain"/>
    <property type="match status" value="1"/>
</dbReference>
<keyword evidence="2" id="KW-1185">Reference proteome</keyword>
<accession>A0A8D5FY21</accession>
<dbReference type="Proteomes" id="UP000826722">
    <property type="component" value="Chromosome"/>
</dbReference>
<protein>
    <submittedName>
        <fullName evidence="1">Uncharacterized protein</fullName>
    </submittedName>
</protein>
<dbReference type="InterPro" id="IPR025284">
    <property type="entry name" value="DUF4144"/>
</dbReference>
<name>A0A8D5FY21_9PROT</name>
<gene>
    <name evidence="1" type="ORF">ZMTM_03810</name>
</gene>
<organism evidence="1 2">
    <name type="scientific">Methyloradius palustris</name>
    <dbReference type="NCBI Taxonomy" id="2778876"/>
    <lineage>
        <taxon>Bacteria</taxon>
        <taxon>Pseudomonadati</taxon>
        <taxon>Pseudomonadota</taxon>
        <taxon>Betaproteobacteria</taxon>
        <taxon>Nitrosomonadales</taxon>
        <taxon>Methylophilaceae</taxon>
        <taxon>Methyloradius</taxon>
    </lineage>
</organism>
<sequence>MIADQSTWESGEYLQAIRYHASDALIDAEGSLYQILNTANGEVSLQRLNKKASLQAVIEMVRAHAAELGACCVAKFSATSIQEAISSIANSADV</sequence>
<reference evidence="1" key="1">
    <citation type="journal article" date="2021" name="Arch. Microbiol.">
        <title>Methyloradius palustris gen. nov., sp. nov., a methanol-oxidizing bacterium isolated from snow.</title>
        <authorList>
            <person name="Miyadera T."/>
            <person name="Kojima H."/>
            <person name="Fukui M."/>
        </authorList>
    </citation>
    <scope>NUCLEOTIDE SEQUENCE</scope>
    <source>
        <strain evidence="1">Zm11</strain>
    </source>
</reference>
<dbReference type="AlphaFoldDB" id="A0A8D5FY21"/>